<dbReference type="KEGG" id="tim:GMBLW1_35920"/>
<dbReference type="InParanoid" id="A0A6C2YKR7"/>
<name>A0A6C2YKR7_9BACT</name>
<sequence length="132" mass="13588">MAHTRVAGGDIYPARFVRLDPSADGKVLAAGAGGLVWGISQPGTRMPPFDGLDDGKAAIAGENVRVFGPGEDQRCMLEIGADVTRGQLLKSDTNSKGVPVSANNDVYGAVALASGKAGDLIEVEIRIGYYGA</sequence>
<dbReference type="RefSeq" id="WP_162657369.1">
    <property type="nucleotide sequence ID" value="NZ_LR593887.1"/>
</dbReference>
<organism evidence="1">
    <name type="scientific">Tuwongella immobilis</name>
    <dbReference type="NCBI Taxonomy" id="692036"/>
    <lineage>
        <taxon>Bacteria</taxon>
        <taxon>Pseudomonadati</taxon>
        <taxon>Planctomycetota</taxon>
        <taxon>Planctomycetia</taxon>
        <taxon>Gemmatales</taxon>
        <taxon>Gemmataceae</taxon>
        <taxon>Tuwongella</taxon>
    </lineage>
</organism>
<dbReference type="EMBL" id="LR586016">
    <property type="protein sequence ID" value="VIP02170.1"/>
    <property type="molecule type" value="Genomic_DNA"/>
</dbReference>
<reference evidence="1" key="1">
    <citation type="submission" date="2019-04" db="EMBL/GenBank/DDBJ databases">
        <authorList>
            <consortium name="Science for Life Laboratories"/>
        </authorList>
    </citation>
    <scope>NUCLEOTIDE SEQUENCE</scope>
    <source>
        <strain evidence="1">MBLW1</strain>
    </source>
</reference>
<dbReference type="EMBL" id="LR586016">
    <property type="protein sequence ID" value="VIP05601.1"/>
    <property type="molecule type" value="Genomic_DNA"/>
</dbReference>
<dbReference type="EMBL" id="LR593887">
    <property type="protein sequence ID" value="VTS08557.1"/>
    <property type="molecule type" value="Genomic_DNA"/>
</dbReference>
<keyword evidence="3" id="KW-1185">Reference proteome</keyword>
<dbReference type="EMBL" id="LR593887">
    <property type="protein sequence ID" value="VTS00597.1"/>
    <property type="molecule type" value="Genomic_DNA"/>
</dbReference>
<accession>A0A6C2YKR7</accession>
<dbReference type="Proteomes" id="UP000464378">
    <property type="component" value="Chromosome"/>
</dbReference>
<evidence type="ECO:0000313" key="3">
    <source>
        <dbReference type="Proteomes" id="UP000464378"/>
    </source>
</evidence>
<evidence type="ECO:0000313" key="2">
    <source>
        <dbReference type="EMBL" id="VIP05601.1"/>
    </source>
</evidence>
<gene>
    <name evidence="1" type="ORF">GMBLW1_17900</name>
    <name evidence="2" type="ORF">GMBLW1_35920</name>
</gene>
<dbReference type="KEGG" id="tim:GMBLW1_17900"/>
<protein>
    <submittedName>
        <fullName evidence="1">Uncharacterized protein</fullName>
    </submittedName>
</protein>
<dbReference type="AlphaFoldDB" id="A0A6C2YKR7"/>
<evidence type="ECO:0000313" key="1">
    <source>
        <dbReference type="EMBL" id="VIP02170.1"/>
    </source>
</evidence>
<proteinExistence type="predicted"/>